<sequence>MKKIVMLNCLRANSVCTGAACLQAFNAKTKTFARYGAEPLELVAFFRCNGCDAPQDDAGMEEKIERLLQLRPDAAHMGVCTRRKADGTRCPTIQKVADRLAAEGVVLVDGTH</sequence>
<dbReference type="Pfam" id="PF08821">
    <property type="entry name" value="CGGC"/>
    <property type="match status" value="1"/>
</dbReference>
<dbReference type="EMBL" id="LMUA01000005">
    <property type="protein sequence ID" value="KUE77071.1"/>
    <property type="molecule type" value="Genomic_DNA"/>
</dbReference>
<proteinExistence type="predicted"/>
<evidence type="ECO:0000313" key="4">
    <source>
        <dbReference type="Proteomes" id="UP000032483"/>
    </source>
</evidence>
<dbReference type="EMBL" id="JXXK01000015">
    <property type="protein sequence ID" value="KJF39635.1"/>
    <property type="molecule type" value="Genomic_DNA"/>
</dbReference>
<name>A0A0D8IY35_9FIRM</name>
<reference evidence="2" key="1">
    <citation type="submission" date="2015-02" db="EMBL/GenBank/DDBJ databases">
        <title>A novel member of the family Ruminococcaceae isolated from human feces.</title>
        <authorList>
            <person name="Shkoporov A.N."/>
            <person name="Chaplin A.V."/>
            <person name="Motuzova O.V."/>
            <person name="Kafarskaia L.I."/>
            <person name="Khokhlova E.V."/>
            <person name="Efimov B.A."/>
        </authorList>
    </citation>
    <scope>NUCLEOTIDE SEQUENCE [LARGE SCALE GENOMIC DNA]</scope>
    <source>
        <strain evidence="2">585-1</strain>
    </source>
</reference>
<dbReference type="InterPro" id="IPR014925">
    <property type="entry name" value="CGGC_dom"/>
</dbReference>
<dbReference type="SMART" id="SM01078">
    <property type="entry name" value="CGGC"/>
    <property type="match status" value="1"/>
</dbReference>
<evidence type="ECO:0000259" key="1">
    <source>
        <dbReference type="SMART" id="SM01078"/>
    </source>
</evidence>
<dbReference type="Proteomes" id="UP000053433">
    <property type="component" value="Unassembled WGS sequence"/>
</dbReference>
<organism evidence="2 4">
    <name type="scientific">Ruthenibacterium lactatiformans</name>
    <dbReference type="NCBI Taxonomy" id="1550024"/>
    <lineage>
        <taxon>Bacteria</taxon>
        <taxon>Bacillati</taxon>
        <taxon>Bacillota</taxon>
        <taxon>Clostridia</taxon>
        <taxon>Eubacteriales</taxon>
        <taxon>Oscillospiraceae</taxon>
        <taxon>Ruthenibacterium</taxon>
    </lineage>
</organism>
<evidence type="ECO:0000313" key="5">
    <source>
        <dbReference type="Proteomes" id="UP000053433"/>
    </source>
</evidence>
<accession>A0A0W7TTM2</accession>
<reference evidence="3 5" key="2">
    <citation type="submission" date="2015-10" db="EMBL/GenBank/DDBJ databases">
        <title>A novel member of the family Ruminococcaceae isolated from human faeces.</title>
        <authorList>
            <person name="Shkoporov A.N."/>
            <person name="Chaplin A.V."/>
            <person name="Motuzova O.V."/>
            <person name="Kafarskaia L.I."/>
            <person name="Efimov B.A."/>
        </authorList>
    </citation>
    <scope>NUCLEOTIDE SEQUENCE [LARGE SCALE GENOMIC DNA]</scope>
    <source>
        <strain evidence="3 5">668</strain>
    </source>
</reference>
<evidence type="ECO:0000313" key="2">
    <source>
        <dbReference type="EMBL" id="KJF39635.1"/>
    </source>
</evidence>
<feature type="domain" description="CGGC" evidence="1">
    <location>
        <begin position="3"/>
        <end position="112"/>
    </location>
</feature>
<dbReference type="GeneID" id="42857180"/>
<accession>A0A0D8IY35</accession>
<keyword evidence="4" id="KW-1185">Reference proteome</keyword>
<protein>
    <recommendedName>
        <fullName evidence="1">CGGC domain-containing protein</fullName>
    </recommendedName>
</protein>
<dbReference type="Proteomes" id="UP000032483">
    <property type="component" value="Unassembled WGS sequence"/>
</dbReference>
<evidence type="ECO:0000313" key="3">
    <source>
        <dbReference type="EMBL" id="KUE77071.1"/>
    </source>
</evidence>
<comment type="caution">
    <text evidence="2">The sequence shown here is derived from an EMBL/GenBank/DDBJ whole genome shotgun (WGS) entry which is preliminary data.</text>
</comment>
<gene>
    <name evidence="3" type="ORF">ASJ35_05765</name>
    <name evidence="2" type="ORF">TQ39_11370</name>
</gene>
<dbReference type="AlphaFoldDB" id="A0A0D8IY35"/>
<dbReference type="RefSeq" id="WP_050005592.1">
    <property type="nucleotide sequence ID" value="NZ_CAUBPW010000034.1"/>
</dbReference>